<protein>
    <submittedName>
        <fullName evidence="2">Uncharacterized protein</fullName>
    </submittedName>
</protein>
<evidence type="ECO:0000313" key="2">
    <source>
        <dbReference type="EMBL" id="AKF29007.1"/>
    </source>
</evidence>
<dbReference type="Proteomes" id="UP000034037">
    <property type="component" value="Chromosome"/>
</dbReference>
<accession>A0A0F6WRY1</accession>
<keyword evidence="1" id="KW-1133">Transmembrane helix</keyword>
<dbReference type="EMBL" id="CP011309">
    <property type="protein sequence ID" value="AKF29007.1"/>
    <property type="molecule type" value="Genomic_DNA"/>
</dbReference>
<dbReference type="HOGENOM" id="CLU_2768801_0_0_11"/>
<organism evidence="2 3">
    <name type="scientific">[Brevibacterium] flavum</name>
    <dbReference type="NCBI Taxonomy" id="92706"/>
    <lineage>
        <taxon>Bacteria</taxon>
        <taxon>Bacillati</taxon>
        <taxon>Actinomycetota</taxon>
        <taxon>Actinomycetes</taxon>
        <taxon>Mycobacteriales</taxon>
        <taxon>Corynebacteriaceae</taxon>
        <taxon>Corynebacterium</taxon>
    </lineage>
</organism>
<name>A0A0F6WRY1_9CORY</name>
<keyword evidence="1" id="KW-0812">Transmembrane</keyword>
<proteinExistence type="predicted"/>
<keyword evidence="3" id="KW-1185">Reference proteome</keyword>
<feature type="transmembrane region" description="Helical" evidence="1">
    <location>
        <begin position="40"/>
        <end position="60"/>
    </location>
</feature>
<sequence length="69" mass="7066">MKSDEAWIAGHKAAAPFLLIAAIGIVVSGVTSIFVPFDAVATVSMIGTAWMVIFLGLGAFKATQAAKSV</sequence>
<evidence type="ECO:0000313" key="3">
    <source>
        <dbReference type="Proteomes" id="UP000034037"/>
    </source>
</evidence>
<reference evidence="2 3" key="1">
    <citation type="submission" date="2015-04" db="EMBL/GenBank/DDBJ databases">
        <title>Complete Genome Sequence of Brevibacterium flavum ATCC 15168.</title>
        <authorList>
            <person name="Ahn J."/>
            <person name="Park G."/>
            <person name="Jeon W."/>
            <person name="Jang Y."/>
            <person name="Jang M."/>
            <person name="Lee H."/>
            <person name="Lee H."/>
        </authorList>
    </citation>
    <scope>NUCLEOTIDE SEQUENCE [LARGE SCALE GENOMIC DNA]</scope>
    <source>
        <strain evidence="2 3">ATCC 15168</strain>
    </source>
</reference>
<gene>
    <name evidence="2" type="ORF">YH66_12430</name>
</gene>
<keyword evidence="1" id="KW-0472">Membrane</keyword>
<dbReference type="PATRIC" id="fig|92706.3.peg.2602"/>
<evidence type="ECO:0000256" key="1">
    <source>
        <dbReference type="SAM" id="Phobius"/>
    </source>
</evidence>
<dbReference type="AlphaFoldDB" id="A0A0F6WRY1"/>
<feature type="transmembrane region" description="Helical" evidence="1">
    <location>
        <begin position="12"/>
        <end position="34"/>
    </location>
</feature>